<dbReference type="RefSeq" id="WP_166145625.1">
    <property type="nucleotide sequence ID" value="NZ_JAANYN010000003.1"/>
</dbReference>
<keyword evidence="2" id="KW-1185">Reference proteome</keyword>
<dbReference type="InterPro" id="IPR041881">
    <property type="entry name" value="PqqD_sf"/>
</dbReference>
<evidence type="ECO:0000313" key="1">
    <source>
        <dbReference type="EMBL" id="NHE56865.1"/>
    </source>
</evidence>
<evidence type="ECO:0000313" key="2">
    <source>
        <dbReference type="Proteomes" id="UP000649799"/>
    </source>
</evidence>
<organism evidence="1 2">
    <name type="scientific">Cyclobacterium plantarum</name>
    <dbReference type="NCBI Taxonomy" id="2716263"/>
    <lineage>
        <taxon>Bacteria</taxon>
        <taxon>Pseudomonadati</taxon>
        <taxon>Bacteroidota</taxon>
        <taxon>Cytophagia</taxon>
        <taxon>Cytophagales</taxon>
        <taxon>Cyclobacteriaceae</taxon>
        <taxon>Cyclobacterium</taxon>
    </lineage>
</organism>
<gene>
    <name evidence="1" type="ORF">G9Q97_08570</name>
</gene>
<dbReference type="Gene3D" id="1.10.10.1150">
    <property type="entry name" value="Coenzyme PQQ synthesis protein D (PqqD)"/>
    <property type="match status" value="1"/>
</dbReference>
<dbReference type="InterPro" id="IPR008792">
    <property type="entry name" value="PQQD"/>
</dbReference>
<proteinExistence type="predicted"/>
<comment type="caution">
    <text evidence="1">The sequence shown here is derived from an EMBL/GenBank/DDBJ whole genome shotgun (WGS) entry which is preliminary data.</text>
</comment>
<accession>A0ABX0H4U4</accession>
<reference evidence="1 2" key="1">
    <citation type="submission" date="2020-03" db="EMBL/GenBank/DDBJ databases">
        <title>Cyclobacterium plantarum sp. nov., a marine bacterium isolated from a coastal-marine wetland.</title>
        <authorList>
            <person name="Sanchez-Porro C."/>
            <person name="Ventosa A."/>
            <person name="Amoozegar M."/>
        </authorList>
    </citation>
    <scope>NUCLEOTIDE SEQUENCE [LARGE SCALE GENOMIC DNA]</scope>
    <source>
        <strain evidence="1 2">GBPx2</strain>
    </source>
</reference>
<dbReference type="Proteomes" id="UP000649799">
    <property type="component" value="Unassembled WGS sequence"/>
</dbReference>
<sequence length="85" mass="9724">MPKIRKNIAISESGFVFDPLSGESYSLNPLGLEIIHLIKNGQTYEDLSEALLAKYEVDQETFDRYFYDFVAALKQFNLIEVETDA</sequence>
<dbReference type="EMBL" id="JAANYN010000003">
    <property type="protein sequence ID" value="NHE56865.1"/>
    <property type="molecule type" value="Genomic_DNA"/>
</dbReference>
<name>A0ABX0H4U4_9BACT</name>
<dbReference type="Pfam" id="PF05402">
    <property type="entry name" value="PqqD"/>
    <property type="match status" value="1"/>
</dbReference>
<protein>
    <submittedName>
        <fullName evidence="1">PqqD family protein</fullName>
    </submittedName>
</protein>